<evidence type="ECO:0000313" key="3">
    <source>
        <dbReference type="EMBL" id="SDW63907.1"/>
    </source>
</evidence>
<evidence type="ECO:0000259" key="2">
    <source>
        <dbReference type="SMART" id="SM00857"/>
    </source>
</evidence>
<proteinExistence type="predicted"/>
<dbReference type="SMART" id="SM00857">
    <property type="entry name" value="Resolvase"/>
    <property type="match status" value="1"/>
</dbReference>
<evidence type="ECO:0000256" key="1">
    <source>
        <dbReference type="SAM" id="MobiDB-lite"/>
    </source>
</evidence>
<feature type="compositionally biased region" description="Basic residues" evidence="1">
    <location>
        <begin position="1"/>
        <end position="12"/>
    </location>
</feature>
<dbReference type="InterPro" id="IPR036162">
    <property type="entry name" value="Resolvase-like_N_sf"/>
</dbReference>
<feature type="compositionally biased region" description="Polar residues" evidence="1">
    <location>
        <begin position="14"/>
        <end position="28"/>
    </location>
</feature>
<dbReference type="Proteomes" id="UP000182589">
    <property type="component" value="Unassembled WGS sequence"/>
</dbReference>
<dbReference type="GO" id="GO:0003677">
    <property type="term" value="F:DNA binding"/>
    <property type="evidence" value="ECO:0007669"/>
    <property type="project" value="InterPro"/>
</dbReference>
<dbReference type="STRING" id="89784.SAMN04489725_11014"/>
<dbReference type="InterPro" id="IPR006119">
    <property type="entry name" value="Resolv_N"/>
</dbReference>
<keyword evidence="4" id="KW-1185">Reference proteome</keyword>
<dbReference type="Pfam" id="PF00239">
    <property type="entry name" value="Resolvase"/>
    <property type="match status" value="1"/>
</dbReference>
<feature type="domain" description="Resolvase/invertase-type recombinase catalytic" evidence="2">
    <location>
        <begin position="72"/>
        <end position="171"/>
    </location>
</feature>
<dbReference type="SUPFAM" id="SSF53041">
    <property type="entry name" value="Resolvase-like"/>
    <property type="match status" value="1"/>
</dbReference>
<reference evidence="4" key="1">
    <citation type="submission" date="2016-10" db="EMBL/GenBank/DDBJ databases">
        <authorList>
            <person name="Varghese N."/>
        </authorList>
    </citation>
    <scope>NUCLEOTIDE SEQUENCE [LARGE SCALE GENOMIC DNA]</scope>
    <source>
        <strain evidence="4">DSM 12489</strain>
    </source>
</reference>
<name>A0A1H2V6F9_9BACL</name>
<accession>A0A1H2V6F9</accession>
<dbReference type="Gene3D" id="3.40.50.1390">
    <property type="entry name" value="Resolvase, N-terminal catalytic domain"/>
    <property type="match status" value="1"/>
</dbReference>
<feature type="region of interest" description="Disordered" evidence="1">
    <location>
        <begin position="1"/>
        <end position="28"/>
    </location>
</feature>
<evidence type="ECO:0000313" key="4">
    <source>
        <dbReference type="Proteomes" id="UP000182589"/>
    </source>
</evidence>
<dbReference type="AlphaFoldDB" id="A0A1H2V6F9"/>
<dbReference type="GO" id="GO:0000150">
    <property type="term" value="F:DNA strand exchange activity"/>
    <property type="evidence" value="ECO:0007669"/>
    <property type="project" value="InterPro"/>
</dbReference>
<sequence>MLVRVQNRKGKCHMSQTTHVNPISSGQEPSTVLMERVLHAVNEPERQKRSRKAKAAWQRRRERLFRASHDEAFIYVRSTNADDFQLQESLLKDKAAKLDLQCTQVFYDSCTGITDPFARPGFSQLMKAVRAIPTVSIVLAVDLTRIGRSRTYLSHVKSHLKDHGVELMLGK</sequence>
<organism evidence="3 4">
    <name type="scientific">Alicyclobacillus hesperidum</name>
    <dbReference type="NCBI Taxonomy" id="89784"/>
    <lineage>
        <taxon>Bacteria</taxon>
        <taxon>Bacillati</taxon>
        <taxon>Bacillota</taxon>
        <taxon>Bacilli</taxon>
        <taxon>Bacillales</taxon>
        <taxon>Alicyclobacillaceae</taxon>
        <taxon>Alicyclobacillus</taxon>
    </lineage>
</organism>
<dbReference type="EMBL" id="FNOJ01000010">
    <property type="protein sequence ID" value="SDW63907.1"/>
    <property type="molecule type" value="Genomic_DNA"/>
</dbReference>
<gene>
    <name evidence="3" type="ORF">SAMN04489725_11014</name>
</gene>
<protein>
    <submittedName>
        <fullName evidence="3">Resolvase, N terminal domain</fullName>
    </submittedName>
</protein>